<comment type="similarity">
    <text evidence="2 5">Belongs to the pseudouridine synthase TruB family. Type 1 subfamily.</text>
</comment>
<dbReference type="InterPro" id="IPR020103">
    <property type="entry name" value="PsdUridine_synth_cat_dom_sf"/>
</dbReference>
<dbReference type="EC" id="5.4.99.25" evidence="5"/>
<dbReference type="GO" id="GO:0003998">
    <property type="term" value="F:acylphosphatase activity"/>
    <property type="evidence" value="ECO:0007669"/>
    <property type="project" value="UniProtKB-EC"/>
</dbReference>
<dbReference type="AlphaFoldDB" id="A0A1F8DR22"/>
<evidence type="ECO:0000256" key="7">
    <source>
        <dbReference type="RuleBase" id="RU004168"/>
    </source>
</evidence>
<dbReference type="InterPro" id="IPR001792">
    <property type="entry name" value="Acylphosphatase-like_dom"/>
</dbReference>
<dbReference type="STRING" id="1802555.A2755_01660"/>
<evidence type="ECO:0000256" key="6">
    <source>
        <dbReference type="PROSITE-ProRule" id="PRU00520"/>
    </source>
</evidence>
<dbReference type="EMBL" id="MGIP01000014">
    <property type="protein sequence ID" value="OGM90892.1"/>
    <property type="molecule type" value="Genomic_DNA"/>
</dbReference>
<dbReference type="NCBIfam" id="TIGR00431">
    <property type="entry name" value="TruB"/>
    <property type="match status" value="1"/>
</dbReference>
<dbReference type="PANTHER" id="PTHR13767">
    <property type="entry name" value="TRNA-PSEUDOURIDINE SYNTHASE"/>
    <property type="match status" value="1"/>
</dbReference>
<dbReference type="InterPro" id="IPR002501">
    <property type="entry name" value="PsdUridine_synth_N"/>
</dbReference>
<evidence type="ECO:0000313" key="10">
    <source>
        <dbReference type="Proteomes" id="UP000177029"/>
    </source>
</evidence>
<evidence type="ECO:0000256" key="3">
    <source>
        <dbReference type="ARBA" id="ARBA00022694"/>
    </source>
</evidence>
<dbReference type="InterPro" id="IPR036046">
    <property type="entry name" value="Acylphosphatase-like_dom_sf"/>
</dbReference>
<protein>
    <recommendedName>
        <fullName evidence="5">tRNA pseudouridine synthase B</fullName>
        <ecNumber evidence="5">5.4.99.25</ecNumber>
    </recommendedName>
    <alternativeName>
        <fullName evidence="5">tRNA pseudouridine(55) synthase</fullName>
        <shortName evidence="5">Psi55 synthase</shortName>
    </alternativeName>
    <alternativeName>
        <fullName evidence="5">tRNA pseudouridylate synthase</fullName>
    </alternativeName>
    <alternativeName>
        <fullName evidence="5">tRNA-uridine isomerase</fullName>
    </alternativeName>
</protein>
<evidence type="ECO:0000313" key="9">
    <source>
        <dbReference type="EMBL" id="OGM90892.1"/>
    </source>
</evidence>
<evidence type="ECO:0000256" key="1">
    <source>
        <dbReference type="ARBA" id="ARBA00000385"/>
    </source>
</evidence>
<dbReference type="GO" id="GO:0031119">
    <property type="term" value="P:tRNA pseudouridine synthesis"/>
    <property type="evidence" value="ECO:0007669"/>
    <property type="project" value="UniProtKB-UniRule"/>
</dbReference>
<proteinExistence type="inferred from homology"/>
<comment type="catalytic activity">
    <reaction evidence="1 5">
        <text>uridine(55) in tRNA = pseudouridine(55) in tRNA</text>
        <dbReference type="Rhea" id="RHEA:42532"/>
        <dbReference type="Rhea" id="RHEA-COMP:10101"/>
        <dbReference type="Rhea" id="RHEA-COMP:10102"/>
        <dbReference type="ChEBI" id="CHEBI:65314"/>
        <dbReference type="ChEBI" id="CHEBI:65315"/>
        <dbReference type="EC" id="5.4.99.25"/>
    </reaction>
</comment>
<dbReference type="SUPFAM" id="SSF54975">
    <property type="entry name" value="Acylphosphatase/BLUF domain-like"/>
    <property type="match status" value="1"/>
</dbReference>
<dbReference type="Gene3D" id="3.30.2350.10">
    <property type="entry name" value="Pseudouridine synthase"/>
    <property type="match status" value="1"/>
</dbReference>
<feature type="active site" evidence="6">
    <location>
        <position position="243"/>
    </location>
</feature>
<dbReference type="Gene3D" id="3.30.70.100">
    <property type="match status" value="1"/>
</dbReference>
<dbReference type="Pfam" id="PF00708">
    <property type="entry name" value="Acylphosphatase"/>
    <property type="match status" value="1"/>
</dbReference>
<comment type="catalytic activity">
    <reaction evidence="6">
        <text>an acyl phosphate + H2O = a carboxylate + phosphate + H(+)</text>
        <dbReference type="Rhea" id="RHEA:14965"/>
        <dbReference type="ChEBI" id="CHEBI:15377"/>
        <dbReference type="ChEBI" id="CHEBI:15378"/>
        <dbReference type="ChEBI" id="CHEBI:29067"/>
        <dbReference type="ChEBI" id="CHEBI:43474"/>
        <dbReference type="ChEBI" id="CHEBI:59918"/>
        <dbReference type="EC" id="3.6.1.7"/>
    </reaction>
</comment>
<evidence type="ECO:0000259" key="8">
    <source>
        <dbReference type="PROSITE" id="PS51160"/>
    </source>
</evidence>
<feature type="active site" description="Nucleophile" evidence="5">
    <location>
        <position position="45"/>
    </location>
</feature>
<dbReference type="HAMAP" id="MF_01080">
    <property type="entry name" value="TruB_bact"/>
    <property type="match status" value="1"/>
</dbReference>
<dbReference type="Proteomes" id="UP000177029">
    <property type="component" value="Unassembled WGS sequence"/>
</dbReference>
<dbReference type="PROSITE" id="PS51160">
    <property type="entry name" value="ACYLPHOSPHATASE_3"/>
    <property type="match status" value="1"/>
</dbReference>
<gene>
    <name evidence="5" type="primary">truB</name>
    <name evidence="9" type="ORF">A2755_01660</name>
</gene>
<name>A0A1F8DR22_9BACT</name>
<evidence type="ECO:0000256" key="5">
    <source>
        <dbReference type="HAMAP-Rule" id="MF_01080"/>
    </source>
</evidence>
<accession>A0A1F8DR22</accession>
<keyword evidence="3 5" id="KW-0819">tRNA processing</keyword>
<keyword evidence="4 5" id="KW-0413">Isomerase</keyword>
<dbReference type="GO" id="GO:0003723">
    <property type="term" value="F:RNA binding"/>
    <property type="evidence" value="ECO:0007669"/>
    <property type="project" value="InterPro"/>
</dbReference>
<comment type="similarity">
    <text evidence="7">Belongs to the acylphosphatase family.</text>
</comment>
<feature type="active site" evidence="6">
    <location>
        <position position="261"/>
    </location>
</feature>
<keyword evidence="6" id="KW-0378">Hydrolase</keyword>
<comment type="function">
    <text evidence="5">Responsible for synthesis of pseudouridine from uracil-55 in the psi GC loop of transfer RNAs.</text>
</comment>
<dbReference type="PANTHER" id="PTHR13767:SF2">
    <property type="entry name" value="PSEUDOURIDYLATE SYNTHASE TRUB1"/>
    <property type="match status" value="1"/>
</dbReference>
<dbReference type="GO" id="GO:1990481">
    <property type="term" value="P:mRNA pseudouridine synthesis"/>
    <property type="evidence" value="ECO:0007669"/>
    <property type="project" value="TreeGrafter"/>
</dbReference>
<dbReference type="InterPro" id="IPR014780">
    <property type="entry name" value="tRNA_psdUridine_synth_TruB"/>
</dbReference>
<dbReference type="Pfam" id="PF01509">
    <property type="entry name" value="TruB_N"/>
    <property type="match status" value="1"/>
</dbReference>
<sequence length="317" mass="35284">MATSSQINGLFICNKSEGVSSAGFLNSIKRILKLTEPIGHGGTLDPFAEGLLIVGIGRQYTRALEYYLKGADKTYEATIILGAGSTTYDRTGIISHMPGTKTYTKEEIKNAIKEIKARPEQMPPPVSAKKIGGIPAYRLVRQGKPFQLRPQQAALREYEIRSVETVENLTKLEIKLRVSSGFYIRSFAHDLGELLGTDGYVEYLVRAEIGFFKLPEALSLQDLQGDIELVYRSKGTVQDVGFRAFAKSLADQMHIHGHARNTKEGVEIIGQGTVARLSEFLEQIKKGPKGAVVEVWQDYFRKIAEKKEGFEIIKKEE</sequence>
<dbReference type="SUPFAM" id="SSF55120">
    <property type="entry name" value="Pseudouridine synthase"/>
    <property type="match status" value="1"/>
</dbReference>
<reference evidence="9 10" key="1">
    <citation type="journal article" date="2016" name="Nat. Commun.">
        <title>Thousands of microbial genomes shed light on interconnected biogeochemical processes in an aquifer system.</title>
        <authorList>
            <person name="Anantharaman K."/>
            <person name="Brown C.T."/>
            <person name="Hug L.A."/>
            <person name="Sharon I."/>
            <person name="Castelle C.J."/>
            <person name="Probst A.J."/>
            <person name="Thomas B.C."/>
            <person name="Singh A."/>
            <person name="Wilkins M.J."/>
            <person name="Karaoz U."/>
            <person name="Brodie E.L."/>
            <person name="Williams K.H."/>
            <person name="Hubbard S.S."/>
            <person name="Banfield J.F."/>
        </authorList>
    </citation>
    <scope>NUCLEOTIDE SEQUENCE [LARGE SCALE GENOMIC DNA]</scope>
</reference>
<comment type="caution">
    <text evidence="9">The sequence shown here is derived from an EMBL/GenBank/DDBJ whole genome shotgun (WGS) entry which is preliminary data.</text>
</comment>
<evidence type="ECO:0000256" key="4">
    <source>
        <dbReference type="ARBA" id="ARBA00023235"/>
    </source>
</evidence>
<evidence type="ECO:0000256" key="2">
    <source>
        <dbReference type="ARBA" id="ARBA00005642"/>
    </source>
</evidence>
<feature type="domain" description="Acylphosphatase-like" evidence="8">
    <location>
        <begin position="228"/>
        <end position="314"/>
    </location>
</feature>
<dbReference type="GO" id="GO:0160148">
    <property type="term" value="F:tRNA pseudouridine(55) synthase activity"/>
    <property type="evidence" value="ECO:0007669"/>
    <property type="project" value="UniProtKB-EC"/>
</dbReference>
<organism evidence="9 10">
    <name type="scientific">Candidatus Wolfebacteria bacterium RIFCSPHIGHO2_01_FULL_48_22</name>
    <dbReference type="NCBI Taxonomy" id="1802555"/>
    <lineage>
        <taxon>Bacteria</taxon>
        <taxon>Candidatus Wolfeibacteriota</taxon>
    </lineage>
</organism>